<feature type="coiled-coil region" evidence="3">
    <location>
        <begin position="316"/>
        <end position="368"/>
    </location>
</feature>
<evidence type="ECO:0000259" key="5">
    <source>
        <dbReference type="Pfam" id="PF14772"/>
    </source>
</evidence>
<evidence type="ECO:0000256" key="4">
    <source>
        <dbReference type="SAM" id="MobiDB-lite"/>
    </source>
</evidence>
<feature type="region of interest" description="Disordered" evidence="4">
    <location>
        <begin position="511"/>
        <end position="550"/>
    </location>
</feature>
<dbReference type="InterPro" id="IPR039505">
    <property type="entry name" value="DRC1/2_N"/>
</dbReference>
<dbReference type="Pfam" id="PF14772">
    <property type="entry name" value="NYD-SP28"/>
    <property type="match status" value="1"/>
</dbReference>
<evidence type="ECO:0000259" key="6">
    <source>
        <dbReference type="Pfam" id="PF14775"/>
    </source>
</evidence>
<evidence type="ECO:0000313" key="7">
    <source>
        <dbReference type="Proteomes" id="UP000050791"/>
    </source>
</evidence>
<comment type="similarity">
    <text evidence="1">Belongs to the DRC1 family.</text>
</comment>
<feature type="region of interest" description="Disordered" evidence="4">
    <location>
        <begin position="615"/>
        <end position="645"/>
    </location>
</feature>
<organism evidence="7 8">
    <name type="scientific">Schistosoma mattheei</name>
    <dbReference type="NCBI Taxonomy" id="31246"/>
    <lineage>
        <taxon>Eukaryota</taxon>
        <taxon>Metazoa</taxon>
        <taxon>Spiralia</taxon>
        <taxon>Lophotrochozoa</taxon>
        <taxon>Platyhelminthes</taxon>
        <taxon>Trematoda</taxon>
        <taxon>Digenea</taxon>
        <taxon>Strigeidida</taxon>
        <taxon>Schistosomatoidea</taxon>
        <taxon>Schistosomatidae</taxon>
        <taxon>Schistosoma</taxon>
    </lineage>
</organism>
<evidence type="ECO:0000313" key="8">
    <source>
        <dbReference type="WBParaSite" id="SMTH1_99780.1"/>
    </source>
</evidence>
<dbReference type="WBParaSite" id="SMTH1_99780.1">
    <property type="protein sequence ID" value="SMTH1_99780.1"/>
    <property type="gene ID" value="SMTH1_99780"/>
</dbReference>
<dbReference type="AlphaFoldDB" id="A0AA85C4L8"/>
<feature type="domain" description="Dynein regulatory complex protein 1/2 N-terminal" evidence="5">
    <location>
        <begin position="81"/>
        <end position="182"/>
    </location>
</feature>
<dbReference type="GO" id="GO:0003352">
    <property type="term" value="P:regulation of cilium movement"/>
    <property type="evidence" value="ECO:0007669"/>
    <property type="project" value="TreeGrafter"/>
</dbReference>
<dbReference type="Pfam" id="PF14775">
    <property type="entry name" value="NYD-SP28_assoc"/>
    <property type="match status" value="1"/>
</dbReference>
<proteinExistence type="inferred from homology"/>
<evidence type="ECO:0000256" key="3">
    <source>
        <dbReference type="SAM" id="Coils"/>
    </source>
</evidence>
<dbReference type="InterPro" id="IPR039750">
    <property type="entry name" value="DRC1/DRC2"/>
</dbReference>
<dbReference type="GO" id="GO:0005858">
    <property type="term" value="C:axonemal dynein complex"/>
    <property type="evidence" value="ECO:0007669"/>
    <property type="project" value="InterPro"/>
</dbReference>
<reference evidence="8" key="1">
    <citation type="submission" date="2023-11" db="UniProtKB">
        <authorList>
            <consortium name="WormBaseParasite"/>
        </authorList>
    </citation>
    <scope>IDENTIFICATION</scope>
</reference>
<evidence type="ECO:0000256" key="1">
    <source>
        <dbReference type="ARBA" id="ARBA00009688"/>
    </source>
</evidence>
<dbReference type="PANTHER" id="PTHR21625:SF1">
    <property type="entry name" value="DYNEIN REGULATORY COMPLEX PROTEIN 1"/>
    <property type="match status" value="1"/>
</dbReference>
<dbReference type="GO" id="GO:0070286">
    <property type="term" value="P:axonemal dynein complex assembly"/>
    <property type="evidence" value="ECO:0007669"/>
    <property type="project" value="InterPro"/>
</dbReference>
<dbReference type="InterPro" id="IPR029440">
    <property type="entry name" value="DRC1_C"/>
</dbReference>
<feature type="compositionally biased region" description="Polar residues" evidence="4">
    <location>
        <begin position="515"/>
        <end position="541"/>
    </location>
</feature>
<evidence type="ECO:0000256" key="2">
    <source>
        <dbReference type="ARBA" id="ARBA00023054"/>
    </source>
</evidence>
<protein>
    <recommendedName>
        <fullName evidence="9">Dynein regulatory complex protein 1</fullName>
    </recommendedName>
</protein>
<feature type="coiled-coil region" evidence="3">
    <location>
        <begin position="132"/>
        <end position="159"/>
    </location>
</feature>
<dbReference type="GO" id="GO:0060285">
    <property type="term" value="P:cilium-dependent cell motility"/>
    <property type="evidence" value="ECO:0007669"/>
    <property type="project" value="TreeGrafter"/>
</dbReference>
<evidence type="ECO:0008006" key="9">
    <source>
        <dbReference type="Google" id="ProtNLM"/>
    </source>
</evidence>
<name>A0AA85C4L8_9TREM</name>
<accession>A0AA85C4L8</accession>
<keyword evidence="2 3" id="KW-0175">Coiled coil</keyword>
<feature type="domain" description="Dynein regulatory complex protein 1 C-terminal" evidence="6">
    <location>
        <begin position="702"/>
        <end position="761"/>
    </location>
</feature>
<feature type="compositionally biased region" description="Basic and acidic residues" evidence="4">
    <location>
        <begin position="615"/>
        <end position="625"/>
    </location>
</feature>
<dbReference type="PANTHER" id="PTHR21625">
    <property type="entry name" value="NYD-SP28 PROTEIN"/>
    <property type="match status" value="1"/>
</dbReference>
<dbReference type="Proteomes" id="UP000050791">
    <property type="component" value="Unassembled WGS sequence"/>
</dbReference>
<sequence>MQKEIKDVGPSVDSDDIEQRIAARRIRIQNRLERLRGDVHSNETKSSKKEIGLGRSQIVLSSKRISKLISDGDAFITNIRVACDAREYFKRTEDHELNHNRIRVLEEEATRSLEVFNKITEQWEKAQESELLDETKEMLDKQNTLCKDLIAEKNKLINELNLEIKAKDDHYVRELKKRTDDIDLLAERMESQIKAIQRTYREELIAIENAFLDQREKLTSEQNAEWGMLMNEIKQKQTNYLKQREDQAIEYEKELYDLRTKYSEEYNALKISLGAEVETFESHLQKLKSTYQLNLEKLDYNYQVLKRRDEENTVLKSNQKRRITRLQDTLNNLRIKSNKQEQQYKVENEQLSEDYKRRMENYSDLQKKSKLLIEKNLKQLGNRLLEAHRIITEQQLGLTWNPPDISFMENVGPVKQITSIPPAIIAMELALQSDKKSFIKTVQEFLHLLCYEPEFLIDENIKRLLEPLGYEEGLLLRLDTILTVLGVQTEEDLNMLFTYFVEQQKDNKSQLKRVPSTTIEESSESVQKSPSKYTSSQSLQESSDKMNETVNKVQSTVNGKCSIKIDHSDDEIKADESSISHEIQTSSLKWNLISPVHVIDAIYQYTEDMHRCKHSEDKNNVDNHNDGGSGGDDDNNKNNKSTKSTETCIQLNHKFKNNLPLITMKNLSSLNNIEINKKSFNFNKINTFNDYRIRNDSNDLIYWNKYKQNIVTEEWEDIWNNLYLALEKYYNVLKHRAKLIHDTDGLRKQNAELRHLLQQYMNSKVNYELQIPPSKIMSFI</sequence>